<comment type="caution">
    <text evidence="2">The sequence shown here is derived from an EMBL/GenBank/DDBJ whole genome shotgun (WGS) entry which is preliminary data.</text>
</comment>
<gene>
    <name evidence="2" type="primary">jg9002</name>
    <name evidence="2" type="ORF">PAEG_LOCUS27139</name>
</gene>
<evidence type="ECO:0000313" key="3">
    <source>
        <dbReference type="Proteomes" id="UP000838756"/>
    </source>
</evidence>
<sequence length="70" mass="7190">MFSDTIVVVGSKQESKGMSQSTASDAGAGDGGGATISRHLASPPRCPIHHITSTVNCMTAHCCRKMGKGE</sequence>
<proteinExistence type="predicted"/>
<reference evidence="2" key="1">
    <citation type="submission" date="2022-03" db="EMBL/GenBank/DDBJ databases">
        <authorList>
            <person name="Lindestad O."/>
        </authorList>
    </citation>
    <scope>NUCLEOTIDE SEQUENCE</scope>
</reference>
<protein>
    <submittedName>
        <fullName evidence="2">Jg9002 protein</fullName>
    </submittedName>
</protein>
<name>A0A8S4SR37_9NEOP</name>
<feature type="region of interest" description="Disordered" evidence="1">
    <location>
        <begin position="1"/>
        <end position="40"/>
    </location>
</feature>
<accession>A0A8S4SR37</accession>
<evidence type="ECO:0000256" key="1">
    <source>
        <dbReference type="SAM" id="MobiDB-lite"/>
    </source>
</evidence>
<dbReference type="EMBL" id="CAKXAJ010026474">
    <property type="protein sequence ID" value="CAH2268828.1"/>
    <property type="molecule type" value="Genomic_DNA"/>
</dbReference>
<organism evidence="2 3">
    <name type="scientific">Pararge aegeria aegeria</name>
    <dbReference type="NCBI Taxonomy" id="348720"/>
    <lineage>
        <taxon>Eukaryota</taxon>
        <taxon>Metazoa</taxon>
        <taxon>Ecdysozoa</taxon>
        <taxon>Arthropoda</taxon>
        <taxon>Hexapoda</taxon>
        <taxon>Insecta</taxon>
        <taxon>Pterygota</taxon>
        <taxon>Neoptera</taxon>
        <taxon>Endopterygota</taxon>
        <taxon>Lepidoptera</taxon>
        <taxon>Glossata</taxon>
        <taxon>Ditrysia</taxon>
        <taxon>Papilionoidea</taxon>
        <taxon>Nymphalidae</taxon>
        <taxon>Satyrinae</taxon>
        <taxon>Satyrini</taxon>
        <taxon>Parargina</taxon>
        <taxon>Pararge</taxon>
    </lineage>
</organism>
<evidence type="ECO:0000313" key="2">
    <source>
        <dbReference type="EMBL" id="CAH2268828.1"/>
    </source>
</evidence>
<keyword evidence="3" id="KW-1185">Reference proteome</keyword>
<dbReference type="Proteomes" id="UP000838756">
    <property type="component" value="Unassembled WGS sequence"/>
</dbReference>
<dbReference type="AlphaFoldDB" id="A0A8S4SR37"/>